<evidence type="ECO:0000259" key="1">
    <source>
        <dbReference type="Pfam" id="PF02374"/>
    </source>
</evidence>
<dbReference type="AlphaFoldDB" id="A0A4R7HX42"/>
<dbReference type="PANTHER" id="PTHR10803:SF26">
    <property type="entry name" value="ANION TRANSPORTER ATPASE-RELATED"/>
    <property type="match status" value="1"/>
</dbReference>
<keyword evidence="3" id="KW-1185">Reference proteome</keyword>
<reference evidence="2 3" key="1">
    <citation type="submission" date="2019-03" db="EMBL/GenBank/DDBJ databases">
        <title>Sequencing the genomes of 1000 actinobacteria strains.</title>
        <authorList>
            <person name="Klenk H.-P."/>
        </authorList>
    </citation>
    <scope>NUCLEOTIDE SEQUENCE [LARGE SCALE GENOMIC DNA]</scope>
    <source>
        <strain evidence="2 3">DSM 18936</strain>
    </source>
</reference>
<proteinExistence type="predicted"/>
<comment type="caution">
    <text evidence="2">The sequence shown here is derived from an EMBL/GenBank/DDBJ whole genome shotgun (WGS) entry which is preliminary data.</text>
</comment>
<evidence type="ECO:0000313" key="2">
    <source>
        <dbReference type="EMBL" id="TDT15134.1"/>
    </source>
</evidence>
<dbReference type="EMBL" id="SOAU01000001">
    <property type="protein sequence ID" value="TDT15134.1"/>
    <property type="molecule type" value="Genomic_DNA"/>
</dbReference>
<dbReference type="GO" id="GO:0016887">
    <property type="term" value="F:ATP hydrolysis activity"/>
    <property type="evidence" value="ECO:0007669"/>
    <property type="project" value="InterPro"/>
</dbReference>
<feature type="domain" description="ArsA/GET3 Anion-transporting ATPase-like" evidence="1">
    <location>
        <begin position="19"/>
        <end position="152"/>
    </location>
</feature>
<dbReference type="RefSeq" id="WP_133867615.1">
    <property type="nucleotide sequence ID" value="NZ_SOAU01000001.1"/>
</dbReference>
<dbReference type="GO" id="GO:0005524">
    <property type="term" value="F:ATP binding"/>
    <property type="evidence" value="ECO:0007669"/>
    <property type="project" value="InterPro"/>
</dbReference>
<dbReference type="Proteomes" id="UP000294558">
    <property type="component" value="Unassembled WGS sequence"/>
</dbReference>
<dbReference type="InterPro" id="IPR027417">
    <property type="entry name" value="P-loop_NTPase"/>
</dbReference>
<dbReference type="SUPFAM" id="SSF52540">
    <property type="entry name" value="P-loop containing nucleoside triphosphate hydrolases"/>
    <property type="match status" value="1"/>
</dbReference>
<name>A0A4R7HX42_9ACTN</name>
<dbReference type="OrthoDB" id="5242836at2"/>
<dbReference type="Gene3D" id="3.40.50.300">
    <property type="entry name" value="P-loop containing nucleotide triphosphate hydrolases"/>
    <property type="match status" value="1"/>
</dbReference>
<sequence length="304" mass="31940">MSDDVETKSNPLGALITSRLVVVAGKGGVGKTTVTAVLARAAADAGQRVLVIELDGKPTLDGWLPDLDVRHISASTSLEEYLLEHGFGRIAKRLTKTGVIEVIGTAAPGIDDLVVLGKIKQLERSGEWDLILVDGPAAGHAVTFLTTPAGLRDAVSSGPVADQADEVLAMLADPARCSIVLVTLPESTPVNELMETAAAIRSRVGSDLGPVVVNRLDTGDEVPDPDEVDFGRATVQVDDARAAAAFRRERRDVQVHELERVTDEFDAVVRLPWQPVADLGPTDIAELAAAIDPSDSSGPAEPTS</sequence>
<gene>
    <name evidence="2" type="ORF">BDK89_0696</name>
</gene>
<evidence type="ECO:0000313" key="3">
    <source>
        <dbReference type="Proteomes" id="UP000294558"/>
    </source>
</evidence>
<dbReference type="InterPro" id="IPR016300">
    <property type="entry name" value="ATPase_ArsA/GET3"/>
</dbReference>
<dbReference type="InterPro" id="IPR025723">
    <property type="entry name" value="ArsA/GET3_ATPase-like"/>
</dbReference>
<accession>A0A4R7HX42</accession>
<dbReference type="PANTHER" id="PTHR10803">
    <property type="entry name" value="ARSENICAL PUMP-DRIVING ATPASE ARSENITE-TRANSLOCATING ATPASE"/>
    <property type="match status" value="1"/>
</dbReference>
<organism evidence="2 3">
    <name type="scientific">Ilumatobacter fluminis</name>
    <dbReference type="NCBI Taxonomy" id="467091"/>
    <lineage>
        <taxon>Bacteria</taxon>
        <taxon>Bacillati</taxon>
        <taxon>Actinomycetota</taxon>
        <taxon>Acidimicrobiia</taxon>
        <taxon>Acidimicrobiales</taxon>
        <taxon>Ilumatobacteraceae</taxon>
        <taxon>Ilumatobacter</taxon>
    </lineage>
</organism>
<protein>
    <submittedName>
        <fullName evidence="2">Anion-transporting ArsA/GET3 family ATPase</fullName>
    </submittedName>
</protein>
<dbReference type="Pfam" id="PF02374">
    <property type="entry name" value="ArsA_ATPase"/>
    <property type="match status" value="1"/>
</dbReference>